<dbReference type="Gene3D" id="3.40.250.10">
    <property type="entry name" value="Rhodanese-like domain"/>
    <property type="match status" value="1"/>
</dbReference>
<dbReference type="PANTHER" id="PTHR43031:SF1">
    <property type="entry name" value="PYRIDINE NUCLEOTIDE-DISULPHIDE OXIDOREDUCTASE"/>
    <property type="match status" value="1"/>
</dbReference>
<dbReference type="InterPro" id="IPR050229">
    <property type="entry name" value="GlpE_sulfurtransferase"/>
</dbReference>
<reference evidence="3 4" key="1">
    <citation type="submission" date="2018-05" db="EMBL/GenBank/DDBJ databases">
        <title>Marinifilum breve JC075T sp. nov., a marine bacterium isolated from Yongle Blue Hole in the South China Sea.</title>
        <authorList>
            <person name="Fu T."/>
        </authorList>
    </citation>
    <scope>NUCLEOTIDE SEQUENCE [LARGE SCALE GENOMIC DNA]</scope>
    <source>
        <strain evidence="3 4">JC075</strain>
    </source>
</reference>
<dbReference type="OrthoDB" id="1178009at2"/>
<organism evidence="3 4">
    <name type="scientific">Marinifilum breve</name>
    <dbReference type="NCBI Taxonomy" id="2184082"/>
    <lineage>
        <taxon>Bacteria</taxon>
        <taxon>Pseudomonadati</taxon>
        <taxon>Bacteroidota</taxon>
        <taxon>Bacteroidia</taxon>
        <taxon>Marinilabiliales</taxon>
        <taxon>Marinifilaceae</taxon>
    </lineage>
</organism>
<dbReference type="EMBL" id="QFLI01000004">
    <property type="protein sequence ID" value="PXY01040.1"/>
    <property type="molecule type" value="Genomic_DNA"/>
</dbReference>
<dbReference type="PANTHER" id="PTHR43031">
    <property type="entry name" value="FAD-DEPENDENT OXIDOREDUCTASE"/>
    <property type="match status" value="1"/>
</dbReference>
<dbReference type="RefSeq" id="WP_110360672.1">
    <property type="nucleotide sequence ID" value="NZ_QFLI01000004.1"/>
</dbReference>
<dbReference type="InterPro" id="IPR001763">
    <property type="entry name" value="Rhodanese-like_dom"/>
</dbReference>
<evidence type="ECO:0000259" key="2">
    <source>
        <dbReference type="PROSITE" id="PS50206"/>
    </source>
</evidence>
<name>A0A2V4A149_9BACT</name>
<protein>
    <recommendedName>
        <fullName evidence="2">Rhodanese domain-containing protein</fullName>
    </recommendedName>
</protein>
<keyword evidence="4" id="KW-1185">Reference proteome</keyword>
<dbReference type="SMART" id="SM00450">
    <property type="entry name" value="RHOD"/>
    <property type="match status" value="1"/>
</dbReference>
<proteinExistence type="predicted"/>
<evidence type="ECO:0000313" key="4">
    <source>
        <dbReference type="Proteomes" id="UP000248079"/>
    </source>
</evidence>
<feature type="region of interest" description="Disordered" evidence="1">
    <location>
        <begin position="180"/>
        <end position="206"/>
    </location>
</feature>
<dbReference type="SUPFAM" id="SSF52821">
    <property type="entry name" value="Rhodanese/Cell cycle control phosphatase"/>
    <property type="match status" value="1"/>
</dbReference>
<feature type="domain" description="Rhodanese" evidence="2">
    <location>
        <begin position="59"/>
        <end position="150"/>
    </location>
</feature>
<sequence>MKMRLILASVFIPLGIIIAAIPENTTKPFKLTAEELLDEVKDGTQFVSTDEIADMLVLKDPSLQLIDVRSQAEFEKYSLPGAINIPLSQILSDEYEEYIDQGVKMNVFYSNGNLKANEAWMLTRQLGYENNFVMQGGLNYWAETILNPQAPKSVMADDEIAKYDFRKGASAALGGGNAVVTNTNTVKKPKPTIKKRKKKKRAAGGC</sequence>
<comment type="caution">
    <text evidence="3">The sequence shown here is derived from an EMBL/GenBank/DDBJ whole genome shotgun (WGS) entry which is preliminary data.</text>
</comment>
<feature type="compositionally biased region" description="Basic residues" evidence="1">
    <location>
        <begin position="187"/>
        <end position="206"/>
    </location>
</feature>
<dbReference type="PROSITE" id="PS50206">
    <property type="entry name" value="RHODANESE_3"/>
    <property type="match status" value="1"/>
</dbReference>
<accession>A0A2V4A149</accession>
<gene>
    <name evidence="3" type="ORF">DF185_10315</name>
</gene>
<dbReference type="InterPro" id="IPR036873">
    <property type="entry name" value="Rhodanese-like_dom_sf"/>
</dbReference>
<dbReference type="Proteomes" id="UP000248079">
    <property type="component" value="Unassembled WGS sequence"/>
</dbReference>
<evidence type="ECO:0000256" key="1">
    <source>
        <dbReference type="SAM" id="MobiDB-lite"/>
    </source>
</evidence>
<dbReference type="CDD" id="cd00158">
    <property type="entry name" value="RHOD"/>
    <property type="match status" value="1"/>
</dbReference>
<dbReference type="AlphaFoldDB" id="A0A2V4A149"/>
<evidence type="ECO:0000313" key="3">
    <source>
        <dbReference type="EMBL" id="PXY01040.1"/>
    </source>
</evidence>
<dbReference type="Pfam" id="PF00581">
    <property type="entry name" value="Rhodanese"/>
    <property type="match status" value="1"/>
</dbReference>